<dbReference type="GO" id="GO:0005096">
    <property type="term" value="F:GTPase activator activity"/>
    <property type="evidence" value="ECO:0007669"/>
    <property type="project" value="UniProtKB-KW"/>
</dbReference>
<keyword evidence="8" id="KW-1185">Reference proteome</keyword>
<evidence type="ECO:0000313" key="7">
    <source>
        <dbReference type="EMBL" id="EGB03287.1"/>
    </source>
</evidence>
<dbReference type="GO" id="GO:0008270">
    <property type="term" value="F:zinc ion binding"/>
    <property type="evidence" value="ECO:0007669"/>
    <property type="project" value="UniProtKB-KW"/>
</dbReference>
<feature type="non-terminal residue" evidence="7">
    <location>
        <position position="1"/>
    </location>
</feature>
<dbReference type="AlphaFoldDB" id="F0YNL9"/>
<dbReference type="Gene3D" id="1.10.220.150">
    <property type="entry name" value="Arf GTPase activating protein"/>
    <property type="match status" value="1"/>
</dbReference>
<dbReference type="InterPro" id="IPR037278">
    <property type="entry name" value="ARFGAP/RecO"/>
</dbReference>
<dbReference type="OrthoDB" id="983479at2759"/>
<reference evidence="7 8" key="1">
    <citation type="journal article" date="2011" name="Proc. Natl. Acad. Sci. U.S.A.">
        <title>Niche of harmful alga Aureococcus anophagefferens revealed through ecogenomics.</title>
        <authorList>
            <person name="Gobler C.J."/>
            <person name="Berry D.L."/>
            <person name="Dyhrman S.T."/>
            <person name="Wilhelm S.W."/>
            <person name="Salamov A."/>
            <person name="Lobanov A.V."/>
            <person name="Zhang Y."/>
            <person name="Collier J.L."/>
            <person name="Wurch L.L."/>
            <person name="Kustka A.B."/>
            <person name="Dill B.D."/>
            <person name="Shah M."/>
            <person name="VerBerkmoes N.C."/>
            <person name="Kuo A."/>
            <person name="Terry A."/>
            <person name="Pangilinan J."/>
            <person name="Lindquist E.A."/>
            <person name="Lucas S."/>
            <person name="Paulsen I.T."/>
            <person name="Hattenrath-Lehmann T.K."/>
            <person name="Talmage S.C."/>
            <person name="Walker E.A."/>
            <person name="Koch F."/>
            <person name="Burson A.M."/>
            <person name="Marcoval M.A."/>
            <person name="Tang Y.Z."/>
            <person name="Lecleir G.R."/>
            <person name="Coyne K.J."/>
            <person name="Berg G.M."/>
            <person name="Bertrand E.M."/>
            <person name="Saito M.A."/>
            <person name="Gladyshev V.N."/>
            <person name="Grigoriev I.V."/>
        </authorList>
    </citation>
    <scope>NUCLEOTIDE SEQUENCE [LARGE SCALE GENOMIC DNA]</scope>
    <source>
        <strain evidence="8">CCMP 1984</strain>
    </source>
</reference>
<dbReference type="GO" id="GO:0048205">
    <property type="term" value="P:COPI coating of Golgi vesicle"/>
    <property type="evidence" value="ECO:0007669"/>
    <property type="project" value="TreeGrafter"/>
</dbReference>
<protein>
    <recommendedName>
        <fullName evidence="6">Arf-GAP domain-containing protein</fullName>
    </recommendedName>
</protein>
<keyword evidence="2" id="KW-0479">Metal-binding</keyword>
<dbReference type="SUPFAM" id="SSF57863">
    <property type="entry name" value="ArfGap/RecO-like zinc finger"/>
    <property type="match status" value="1"/>
</dbReference>
<keyword evidence="3 5" id="KW-0863">Zinc-finger</keyword>
<organism evidence="8">
    <name type="scientific">Aureococcus anophagefferens</name>
    <name type="common">Harmful bloom alga</name>
    <dbReference type="NCBI Taxonomy" id="44056"/>
    <lineage>
        <taxon>Eukaryota</taxon>
        <taxon>Sar</taxon>
        <taxon>Stramenopiles</taxon>
        <taxon>Ochrophyta</taxon>
        <taxon>Pelagophyceae</taxon>
        <taxon>Pelagomonadales</taxon>
        <taxon>Pelagomonadaceae</taxon>
        <taxon>Aureococcus</taxon>
    </lineage>
</organism>
<dbReference type="Pfam" id="PF01412">
    <property type="entry name" value="ArfGap"/>
    <property type="match status" value="1"/>
</dbReference>
<dbReference type="eggNOG" id="KOG0704">
    <property type="taxonomic scope" value="Eukaryota"/>
</dbReference>
<dbReference type="GO" id="GO:0000139">
    <property type="term" value="C:Golgi membrane"/>
    <property type="evidence" value="ECO:0007669"/>
    <property type="project" value="GOC"/>
</dbReference>
<evidence type="ECO:0000256" key="3">
    <source>
        <dbReference type="ARBA" id="ARBA00022771"/>
    </source>
</evidence>
<evidence type="ECO:0000256" key="4">
    <source>
        <dbReference type="ARBA" id="ARBA00022833"/>
    </source>
</evidence>
<dbReference type="PANTHER" id="PTHR45686:SF4">
    <property type="entry name" value="ADP-RIBOSYLATION FACTOR GTPASE ACTIVATING PROTEIN 3, ISOFORM H"/>
    <property type="match status" value="1"/>
</dbReference>
<name>F0YNL9_AURAN</name>
<evidence type="ECO:0000256" key="5">
    <source>
        <dbReference type="PROSITE-ProRule" id="PRU00288"/>
    </source>
</evidence>
<gene>
    <name evidence="7" type="ORF">AURANDRAFT_34237</name>
</gene>
<dbReference type="PANTHER" id="PTHR45686">
    <property type="entry name" value="ADP-RIBOSYLATION FACTOR GTPASE ACTIVATING PROTEIN 3, ISOFORM H-RELATED"/>
    <property type="match status" value="1"/>
</dbReference>
<dbReference type="GeneID" id="20221402"/>
<dbReference type="PROSITE" id="PS50115">
    <property type="entry name" value="ARFGAP"/>
    <property type="match status" value="1"/>
</dbReference>
<feature type="non-terminal residue" evidence="7">
    <location>
        <position position="71"/>
    </location>
</feature>
<dbReference type="RefSeq" id="XP_009042004.1">
    <property type="nucleotide sequence ID" value="XM_009043756.1"/>
</dbReference>
<dbReference type="InterPro" id="IPR038508">
    <property type="entry name" value="ArfGAP_dom_sf"/>
</dbReference>
<keyword evidence="4" id="KW-0862">Zinc</keyword>
<evidence type="ECO:0000256" key="2">
    <source>
        <dbReference type="ARBA" id="ARBA00022723"/>
    </source>
</evidence>
<sequence length="71" mass="8355">IQCAGRHRSLGVKTSFTRSLTMDNWTEANLLAMLLGGNRQLRSFFKRQKIENSEVEVLYRTKQATYYREQL</sequence>
<dbReference type="InParanoid" id="F0YNL9"/>
<evidence type="ECO:0000259" key="6">
    <source>
        <dbReference type="PROSITE" id="PS50115"/>
    </source>
</evidence>
<dbReference type="Proteomes" id="UP000002729">
    <property type="component" value="Unassembled WGS sequence"/>
</dbReference>
<dbReference type="EMBL" id="GL833178">
    <property type="protein sequence ID" value="EGB03287.1"/>
    <property type="molecule type" value="Genomic_DNA"/>
</dbReference>
<keyword evidence="1" id="KW-0343">GTPase activation</keyword>
<evidence type="ECO:0000313" key="8">
    <source>
        <dbReference type="Proteomes" id="UP000002729"/>
    </source>
</evidence>
<accession>F0YNL9</accession>
<dbReference type="KEGG" id="aaf:AURANDRAFT_34237"/>
<dbReference type="InterPro" id="IPR001164">
    <property type="entry name" value="ArfGAP_dom"/>
</dbReference>
<proteinExistence type="predicted"/>
<feature type="domain" description="Arf-GAP" evidence="6">
    <location>
        <begin position="1"/>
        <end position="71"/>
    </location>
</feature>
<evidence type="ECO:0000256" key="1">
    <source>
        <dbReference type="ARBA" id="ARBA00022468"/>
    </source>
</evidence>